<evidence type="ECO:0000313" key="2">
    <source>
        <dbReference type="EMBL" id="MBP0484415.1"/>
    </source>
</evidence>
<dbReference type="Pfam" id="PF13302">
    <property type="entry name" value="Acetyltransf_3"/>
    <property type="match status" value="1"/>
</dbReference>
<dbReference type="InterPro" id="IPR000182">
    <property type="entry name" value="GNAT_dom"/>
</dbReference>
<reference evidence="2" key="1">
    <citation type="submission" date="2021-03" db="EMBL/GenBank/DDBJ databases">
        <title>Sagittula salina sp. nov. strain M10.9X isolated from the marine waste.</title>
        <authorList>
            <person name="Satari L."/>
            <person name="Molina-Menor E."/>
            <person name="Vidal-Verdu A."/>
            <person name="Pascual J."/>
            <person name="Pereto J."/>
            <person name="Porcar M."/>
        </authorList>
    </citation>
    <scope>NUCLEOTIDE SEQUENCE</scope>
    <source>
        <strain evidence="2">M10.9X</strain>
    </source>
</reference>
<evidence type="ECO:0000313" key="3">
    <source>
        <dbReference type="Proteomes" id="UP000675940"/>
    </source>
</evidence>
<keyword evidence="3" id="KW-1185">Reference proteome</keyword>
<sequence>MAATRFALDTTHLVLRSMDASDAGGPYRDMFADPAIMNAMNLPARRLTEAELAGYIAGFDGRTRVLLGAWERGTGTFCGFWTVTIDQAQGSATLDMALDRGHPRCGLFALESTLAVSDWLYRSGIEKAVAHVLVENRRAARLFHAIGMTLEGTLRGELRDRRGGNGRVDLLRFGLLRSEFPLLETRIARLIARSGSLSGGRFRVAATRSATTEGENAPADVG</sequence>
<name>A0A940S4Z2_9RHOB</name>
<protein>
    <submittedName>
        <fullName evidence="2">GNAT family N-acetyltransferase</fullName>
    </submittedName>
</protein>
<dbReference type="RefSeq" id="WP_209362744.1">
    <property type="nucleotide sequence ID" value="NZ_JAGISH010000012.1"/>
</dbReference>
<proteinExistence type="predicted"/>
<evidence type="ECO:0000259" key="1">
    <source>
        <dbReference type="Pfam" id="PF13302"/>
    </source>
</evidence>
<dbReference type="AlphaFoldDB" id="A0A940S4Z2"/>
<dbReference type="Gene3D" id="3.40.630.30">
    <property type="match status" value="1"/>
</dbReference>
<dbReference type="EMBL" id="JAGISH010000012">
    <property type="protein sequence ID" value="MBP0484415.1"/>
    <property type="molecule type" value="Genomic_DNA"/>
</dbReference>
<dbReference type="SUPFAM" id="SSF55729">
    <property type="entry name" value="Acyl-CoA N-acyltransferases (Nat)"/>
    <property type="match status" value="1"/>
</dbReference>
<dbReference type="Proteomes" id="UP000675940">
    <property type="component" value="Unassembled WGS sequence"/>
</dbReference>
<dbReference type="InterPro" id="IPR016181">
    <property type="entry name" value="Acyl_CoA_acyltransferase"/>
</dbReference>
<organism evidence="2 3">
    <name type="scientific">Sagittula salina</name>
    <dbReference type="NCBI Taxonomy" id="2820268"/>
    <lineage>
        <taxon>Bacteria</taxon>
        <taxon>Pseudomonadati</taxon>
        <taxon>Pseudomonadota</taxon>
        <taxon>Alphaproteobacteria</taxon>
        <taxon>Rhodobacterales</taxon>
        <taxon>Roseobacteraceae</taxon>
        <taxon>Sagittula</taxon>
    </lineage>
</organism>
<feature type="domain" description="N-acetyltransferase" evidence="1">
    <location>
        <begin position="13"/>
        <end position="149"/>
    </location>
</feature>
<accession>A0A940S4Z2</accession>
<gene>
    <name evidence="2" type="ORF">J5474_18230</name>
</gene>
<comment type="caution">
    <text evidence="2">The sequence shown here is derived from an EMBL/GenBank/DDBJ whole genome shotgun (WGS) entry which is preliminary data.</text>
</comment>
<dbReference type="GO" id="GO:0016747">
    <property type="term" value="F:acyltransferase activity, transferring groups other than amino-acyl groups"/>
    <property type="evidence" value="ECO:0007669"/>
    <property type="project" value="InterPro"/>
</dbReference>